<proteinExistence type="predicted"/>
<evidence type="ECO:0000259" key="1">
    <source>
        <dbReference type="Pfam" id="PF20236"/>
    </source>
</evidence>
<protein>
    <recommendedName>
        <fullName evidence="1">DUF6593 domain-containing protein</fullName>
    </recommendedName>
</protein>
<dbReference type="InterPro" id="IPR046528">
    <property type="entry name" value="DUF6593"/>
</dbReference>
<sequence length="179" mass="19692">MDLIYISPDMDPTNAMLSLTTGQPVYELHTNDMIYHSEPTTIRKFQQPGYPPANIGEVRVRSIQSDVCQLLGKDIRPRTENPLSSGRSFTSSADGQKYTWKGKAEKATLADSSKNTVATYEENDYMGELPMNVLGKISITPAGMPILDEIVVTCIYFQAKIRAKAEAKAAGDIVDIITS</sequence>
<reference evidence="2 3" key="1">
    <citation type="submission" date="2024-05" db="EMBL/GenBank/DDBJ databases">
        <title>A draft genome resource for the thread blight pathogen Marasmius tenuissimus strain MS-2.</title>
        <authorList>
            <person name="Yulfo-Soto G.E."/>
            <person name="Baruah I.K."/>
            <person name="Amoako-Attah I."/>
            <person name="Bukari Y."/>
            <person name="Meinhardt L.W."/>
            <person name="Bailey B.A."/>
            <person name="Cohen S.P."/>
        </authorList>
    </citation>
    <scope>NUCLEOTIDE SEQUENCE [LARGE SCALE GENOMIC DNA]</scope>
    <source>
        <strain evidence="2 3">MS-2</strain>
    </source>
</reference>
<dbReference type="Pfam" id="PF20236">
    <property type="entry name" value="DUF6593"/>
    <property type="match status" value="1"/>
</dbReference>
<dbReference type="EMBL" id="JBBXMP010000072">
    <property type="protein sequence ID" value="KAL0063845.1"/>
    <property type="molecule type" value="Genomic_DNA"/>
</dbReference>
<name>A0ABR2ZRF5_9AGAR</name>
<comment type="caution">
    <text evidence="2">The sequence shown here is derived from an EMBL/GenBank/DDBJ whole genome shotgun (WGS) entry which is preliminary data.</text>
</comment>
<accession>A0ABR2ZRF5</accession>
<keyword evidence="3" id="KW-1185">Reference proteome</keyword>
<evidence type="ECO:0000313" key="3">
    <source>
        <dbReference type="Proteomes" id="UP001437256"/>
    </source>
</evidence>
<organism evidence="2 3">
    <name type="scientific">Marasmius tenuissimus</name>
    <dbReference type="NCBI Taxonomy" id="585030"/>
    <lineage>
        <taxon>Eukaryota</taxon>
        <taxon>Fungi</taxon>
        <taxon>Dikarya</taxon>
        <taxon>Basidiomycota</taxon>
        <taxon>Agaricomycotina</taxon>
        <taxon>Agaricomycetes</taxon>
        <taxon>Agaricomycetidae</taxon>
        <taxon>Agaricales</taxon>
        <taxon>Marasmiineae</taxon>
        <taxon>Marasmiaceae</taxon>
        <taxon>Marasmius</taxon>
    </lineage>
</organism>
<gene>
    <name evidence="2" type="ORF">AAF712_009196</name>
</gene>
<evidence type="ECO:0000313" key="2">
    <source>
        <dbReference type="EMBL" id="KAL0063845.1"/>
    </source>
</evidence>
<feature type="domain" description="DUF6593" evidence="1">
    <location>
        <begin position="11"/>
        <end position="162"/>
    </location>
</feature>
<dbReference type="Proteomes" id="UP001437256">
    <property type="component" value="Unassembled WGS sequence"/>
</dbReference>